<keyword evidence="3" id="KW-0378">Hydrolase</keyword>
<dbReference type="RefSeq" id="WP_010862494.1">
    <property type="nucleotide sequence ID" value="NZ_KB944507.1"/>
</dbReference>
<dbReference type="GO" id="GO:0016853">
    <property type="term" value="F:isomerase activity"/>
    <property type="evidence" value="ECO:0007669"/>
    <property type="project" value="UniProtKB-KW"/>
</dbReference>
<proteinExistence type="inferred from homology"/>
<evidence type="ECO:0000256" key="1">
    <source>
        <dbReference type="ARBA" id="ARBA00007748"/>
    </source>
</evidence>
<dbReference type="InterPro" id="IPR014180">
    <property type="entry name" value="Sugar_isomerase_AgaS"/>
</dbReference>
<dbReference type="AlphaFoldDB" id="R8ATX3"/>
<keyword evidence="7" id="KW-1185">Reference proteome</keyword>
<dbReference type="EMBL" id="AQQO01000028">
    <property type="protein sequence ID" value="EON89755.1"/>
    <property type="molecule type" value="Genomic_DNA"/>
</dbReference>
<dbReference type="Gene3D" id="3.40.50.10490">
    <property type="entry name" value="Glucose-6-phosphate isomerase like protein, domain 1"/>
    <property type="match status" value="2"/>
</dbReference>
<dbReference type="GO" id="GO:0016787">
    <property type="term" value="F:hydrolase activity"/>
    <property type="evidence" value="ECO:0007669"/>
    <property type="project" value="UniProtKB-KW"/>
</dbReference>
<comment type="similarity">
    <text evidence="1">Belongs to the SIS family. AgaS subfamily.</text>
</comment>
<protein>
    <submittedName>
        <fullName evidence="6">Tagatose-6-phosphate ketose/aldose isomerase</fullName>
    </submittedName>
</protein>
<evidence type="ECO:0000313" key="7">
    <source>
        <dbReference type="Proteomes" id="UP000014012"/>
    </source>
</evidence>
<reference evidence="6 7" key="1">
    <citation type="journal article" date="2013" name="Genome Announc.">
        <title>Genome Sequence of Plesiomonas shigelloides Strain 302-73 (Serotype O1).</title>
        <authorList>
            <person name="Pique N."/>
            <person name="Aquilini E."/>
            <person name="Alioto T."/>
            <person name="Minana-Galbis D."/>
            <person name="Tomas J.M."/>
        </authorList>
    </citation>
    <scope>NUCLEOTIDE SEQUENCE [LARGE SCALE GENOMIC DNA]</scope>
    <source>
        <strain evidence="6 7">302-73</strain>
    </source>
</reference>
<gene>
    <name evidence="6" type="primary">agaS</name>
    <name evidence="6" type="ORF">PLESHI_04327</name>
</gene>
<dbReference type="GO" id="GO:0005886">
    <property type="term" value="C:plasma membrane"/>
    <property type="evidence" value="ECO:0007669"/>
    <property type="project" value="TreeGrafter"/>
</dbReference>
<dbReference type="GO" id="GO:1901135">
    <property type="term" value="P:carbohydrate derivative metabolic process"/>
    <property type="evidence" value="ECO:0007669"/>
    <property type="project" value="InterPro"/>
</dbReference>
<organism evidence="6 7">
    <name type="scientific">Plesiomonas shigelloides 302-73</name>
    <dbReference type="NCBI Taxonomy" id="1315976"/>
    <lineage>
        <taxon>Bacteria</taxon>
        <taxon>Pseudomonadati</taxon>
        <taxon>Pseudomonadota</taxon>
        <taxon>Gammaproteobacteria</taxon>
        <taxon>Enterobacterales</taxon>
        <taxon>Enterobacteriaceae</taxon>
        <taxon>Plesiomonas</taxon>
    </lineage>
</organism>
<evidence type="ECO:0000259" key="5">
    <source>
        <dbReference type="PROSITE" id="PS51464"/>
    </source>
</evidence>
<dbReference type="CDD" id="cd05008">
    <property type="entry name" value="SIS_GlmS_GlmD_1"/>
    <property type="match status" value="1"/>
</dbReference>
<feature type="domain" description="SIS" evidence="5">
    <location>
        <begin position="49"/>
        <end position="200"/>
    </location>
</feature>
<dbReference type="PANTHER" id="PTHR32502:SF3">
    <property type="entry name" value="D-GALACTOSAMINE-6-PHOSPHATE DEAMINASE AGAS-RELATED"/>
    <property type="match status" value="1"/>
</dbReference>
<dbReference type="OrthoDB" id="9779207at2"/>
<accession>R8ATX3</accession>
<dbReference type="NCBIfam" id="TIGR02815">
    <property type="entry name" value="agaS_fam"/>
    <property type="match status" value="1"/>
</dbReference>
<evidence type="ECO:0000256" key="3">
    <source>
        <dbReference type="ARBA" id="ARBA00022801"/>
    </source>
</evidence>
<dbReference type="InterPro" id="IPR035464">
    <property type="entry name" value="SIS_AgaS"/>
</dbReference>
<dbReference type="SUPFAM" id="SSF53697">
    <property type="entry name" value="SIS domain"/>
    <property type="match status" value="1"/>
</dbReference>
<dbReference type="HOGENOM" id="CLU_012520_0_0_6"/>
<dbReference type="InterPro" id="IPR035466">
    <property type="entry name" value="GlmS/AgaS_SIS"/>
</dbReference>
<dbReference type="Proteomes" id="UP000014012">
    <property type="component" value="Unassembled WGS sequence"/>
</dbReference>
<name>R8ATX3_PLESH</name>
<dbReference type="CDD" id="cd05010">
    <property type="entry name" value="SIS_AgaS_like"/>
    <property type="match status" value="1"/>
</dbReference>
<dbReference type="InterPro" id="IPR001347">
    <property type="entry name" value="SIS_dom"/>
</dbReference>
<dbReference type="GO" id="GO:0009401">
    <property type="term" value="P:phosphoenolpyruvate-dependent sugar phosphotransferase system"/>
    <property type="evidence" value="ECO:0007669"/>
    <property type="project" value="TreeGrafter"/>
</dbReference>
<comment type="catalytic activity">
    <reaction evidence="4">
        <text>D-galactosamine 6-phosphate + H2O = D-tagatopyranose 1-phosphate + NH4(+)</text>
        <dbReference type="Rhea" id="RHEA:47680"/>
        <dbReference type="ChEBI" id="CHEBI:15377"/>
        <dbReference type="ChEBI" id="CHEBI:28938"/>
        <dbReference type="ChEBI" id="CHEBI:71674"/>
        <dbReference type="ChEBI" id="CHEBI:138150"/>
    </reaction>
</comment>
<evidence type="ECO:0000256" key="4">
    <source>
        <dbReference type="ARBA" id="ARBA00029292"/>
    </source>
</evidence>
<dbReference type="Pfam" id="PF01380">
    <property type="entry name" value="SIS"/>
    <property type="match status" value="2"/>
</dbReference>
<keyword evidence="2" id="KW-0677">Repeat</keyword>
<dbReference type="PANTHER" id="PTHR32502">
    <property type="entry name" value="N-ACETYLGALACTOSAMINE PERMEASE II COMPONENT-RELATED"/>
    <property type="match status" value="1"/>
</dbReference>
<dbReference type="PATRIC" id="fig|1315976.3.peg.846"/>
<evidence type="ECO:0000256" key="2">
    <source>
        <dbReference type="ARBA" id="ARBA00022737"/>
    </source>
</evidence>
<comment type="caution">
    <text evidence="6">The sequence shown here is derived from an EMBL/GenBank/DDBJ whole genome shotgun (WGS) entry which is preliminary data.</text>
</comment>
<dbReference type="InterPro" id="IPR050303">
    <property type="entry name" value="GatZ_KbaZ_carbometab"/>
</dbReference>
<keyword evidence="6" id="KW-0413">Isomerase</keyword>
<evidence type="ECO:0000313" key="6">
    <source>
        <dbReference type="EMBL" id="EON89755.1"/>
    </source>
</evidence>
<sequence length="389" mass="42893">MTTYLSYTLPELEVLRAEWTAKEINQQPECWAETFSLVKDQMSEITLFLNRALSSSNVRVILTGAGTSAFAGKSIAPLLSKYMKIRVEDIATTDLVANPTHYLAEDIPTILVSFARSGNSPESLAAVELADQCLSNVYHLILTCNAQGSLYKSSQEKENACALLMPAATNDQSFAMTSSFSSMMLACLQIFLPEIIVSKKIESICKCSVRLLKDSEPKIRDTANIETGRVIYLGSGCLAGLAQESSLKLLELTAGEIVATYDTPLGFRHGPKSIVDNNTTVIIFISNDPYTRRYDLDLLNELRKDNIAKAVIAIAASQDDNIDSGQHLYIHDMSDADDVELLFPYLLFAQIYAFHKSLALKKTPDNPCPTGEVNRVVQGVIIHKLCEQY</sequence>
<dbReference type="PROSITE" id="PS51464">
    <property type="entry name" value="SIS"/>
    <property type="match status" value="2"/>
</dbReference>
<feature type="domain" description="SIS" evidence="5">
    <location>
        <begin position="215"/>
        <end position="367"/>
    </location>
</feature>
<dbReference type="InterPro" id="IPR046348">
    <property type="entry name" value="SIS_dom_sf"/>
</dbReference>
<dbReference type="GO" id="GO:0097367">
    <property type="term" value="F:carbohydrate derivative binding"/>
    <property type="evidence" value="ECO:0007669"/>
    <property type="project" value="InterPro"/>
</dbReference>